<dbReference type="Gene3D" id="3.40.50.2300">
    <property type="match status" value="1"/>
</dbReference>
<proteinExistence type="predicted"/>
<protein>
    <submittedName>
        <fullName evidence="3">Response regulator</fullName>
    </submittedName>
</protein>
<dbReference type="GO" id="GO:0000160">
    <property type="term" value="P:phosphorelay signal transduction system"/>
    <property type="evidence" value="ECO:0007669"/>
    <property type="project" value="InterPro"/>
</dbReference>
<evidence type="ECO:0000313" key="4">
    <source>
        <dbReference type="Proteomes" id="UP000228859"/>
    </source>
</evidence>
<dbReference type="EMBL" id="DLUI01000108">
    <property type="protein sequence ID" value="DAB38117.1"/>
    <property type="molecule type" value="Genomic_DNA"/>
</dbReference>
<dbReference type="AlphaFoldDB" id="A0A2D3WHA3"/>
<organism evidence="3 4">
    <name type="scientific">Sulfuricurvum kujiense</name>
    <dbReference type="NCBI Taxonomy" id="148813"/>
    <lineage>
        <taxon>Bacteria</taxon>
        <taxon>Pseudomonadati</taxon>
        <taxon>Campylobacterota</taxon>
        <taxon>Epsilonproteobacteria</taxon>
        <taxon>Campylobacterales</taxon>
        <taxon>Sulfurimonadaceae</taxon>
        <taxon>Sulfuricurvum</taxon>
    </lineage>
</organism>
<name>A0A2D3WHA3_9BACT</name>
<evidence type="ECO:0000259" key="2">
    <source>
        <dbReference type="PROSITE" id="PS50110"/>
    </source>
</evidence>
<comment type="caution">
    <text evidence="3">The sequence shown here is derived from an EMBL/GenBank/DDBJ whole genome shotgun (WGS) entry which is preliminary data.</text>
</comment>
<dbReference type="InterPro" id="IPR052048">
    <property type="entry name" value="ST_Response_Regulator"/>
</dbReference>
<feature type="domain" description="Response regulatory" evidence="2">
    <location>
        <begin position="14"/>
        <end position="128"/>
    </location>
</feature>
<feature type="modified residue" description="4-aspartylphosphate" evidence="1">
    <location>
        <position position="63"/>
    </location>
</feature>
<dbReference type="InterPro" id="IPR001789">
    <property type="entry name" value="Sig_transdc_resp-reg_receiver"/>
</dbReference>
<dbReference type="CDD" id="cd00156">
    <property type="entry name" value="REC"/>
    <property type="match status" value="1"/>
</dbReference>
<dbReference type="SUPFAM" id="SSF52172">
    <property type="entry name" value="CheY-like"/>
    <property type="match status" value="1"/>
</dbReference>
<evidence type="ECO:0000313" key="3">
    <source>
        <dbReference type="EMBL" id="DAB38117.1"/>
    </source>
</evidence>
<dbReference type="RefSeq" id="WP_303663064.1">
    <property type="nucleotide sequence ID" value="NZ_DLUI01000108.1"/>
</dbReference>
<sequence length="138" mass="15363">MLSKELKSVASTLSILYVEDEEDTRTQISEILRMFFKKVVTAQNGKEALEIFMNTPIDLILSDISMPVMDGITLVKKILAINPKAKIIIMTAHNTDEALLEKDNLKVVGILQKPIHINKTLQLLSSVCSDIIQEALQG</sequence>
<dbReference type="PANTHER" id="PTHR43228:SF1">
    <property type="entry name" value="TWO-COMPONENT RESPONSE REGULATOR ARR22"/>
    <property type="match status" value="1"/>
</dbReference>
<dbReference type="Pfam" id="PF00072">
    <property type="entry name" value="Response_reg"/>
    <property type="match status" value="1"/>
</dbReference>
<dbReference type="SMART" id="SM00448">
    <property type="entry name" value="REC"/>
    <property type="match status" value="1"/>
</dbReference>
<dbReference type="PANTHER" id="PTHR43228">
    <property type="entry name" value="TWO-COMPONENT RESPONSE REGULATOR"/>
    <property type="match status" value="1"/>
</dbReference>
<keyword evidence="1" id="KW-0597">Phosphoprotein</keyword>
<dbReference type="Proteomes" id="UP000228859">
    <property type="component" value="Unassembled WGS sequence"/>
</dbReference>
<dbReference type="PROSITE" id="PS50110">
    <property type="entry name" value="RESPONSE_REGULATORY"/>
    <property type="match status" value="1"/>
</dbReference>
<accession>A0A2D3WHA3</accession>
<reference evidence="3 4" key="1">
    <citation type="journal article" date="2017" name="Front. Microbiol.">
        <title>Comparative Genomic Analysis of the Class Epsilonproteobacteria and Proposed Reclassification to Epsilonbacteraeota (phyl. nov.).</title>
        <authorList>
            <person name="Waite D.W."/>
            <person name="Vanwonterghem I."/>
            <person name="Rinke C."/>
            <person name="Parks D.H."/>
            <person name="Zhang Y."/>
            <person name="Takai K."/>
            <person name="Sievert S.M."/>
            <person name="Simon J."/>
            <person name="Campbell B.J."/>
            <person name="Hanson T.E."/>
            <person name="Woyke T."/>
            <person name="Klotz M.G."/>
            <person name="Hugenholtz P."/>
        </authorList>
    </citation>
    <scope>NUCLEOTIDE SEQUENCE [LARGE SCALE GENOMIC DNA]</scope>
    <source>
        <strain evidence="3">UBA12443</strain>
    </source>
</reference>
<evidence type="ECO:0000256" key="1">
    <source>
        <dbReference type="PROSITE-ProRule" id="PRU00169"/>
    </source>
</evidence>
<gene>
    <name evidence="3" type="ORF">CFH83_07615</name>
</gene>
<dbReference type="InterPro" id="IPR011006">
    <property type="entry name" value="CheY-like_superfamily"/>
</dbReference>